<dbReference type="SUPFAM" id="SSF49764">
    <property type="entry name" value="HSP20-like chaperones"/>
    <property type="match status" value="1"/>
</dbReference>
<feature type="domain" description="SHSP" evidence="5">
    <location>
        <begin position="93"/>
        <end position="209"/>
    </location>
</feature>
<dbReference type="Gene3D" id="2.60.40.790">
    <property type="match status" value="1"/>
</dbReference>
<dbReference type="InterPro" id="IPR008978">
    <property type="entry name" value="HSP20-like_chaperone"/>
</dbReference>
<dbReference type="Proteomes" id="UP001327560">
    <property type="component" value="Chromosome 7"/>
</dbReference>
<comment type="similarity">
    <text evidence="2 3">Belongs to the small heat shock protein (HSP20) family.</text>
</comment>
<evidence type="ECO:0000313" key="6">
    <source>
        <dbReference type="EMBL" id="WOL15150.1"/>
    </source>
</evidence>
<dbReference type="EMBL" id="CP136896">
    <property type="protein sequence ID" value="WOL15150.1"/>
    <property type="molecule type" value="Genomic_DNA"/>
</dbReference>
<evidence type="ECO:0000313" key="7">
    <source>
        <dbReference type="Proteomes" id="UP001327560"/>
    </source>
</evidence>
<name>A0AAQ3QP20_9LILI</name>
<keyword evidence="7" id="KW-1185">Reference proteome</keyword>
<dbReference type="PROSITE" id="PS01031">
    <property type="entry name" value="SHSP"/>
    <property type="match status" value="1"/>
</dbReference>
<accession>A0AAQ3QP20</accession>
<evidence type="ECO:0000259" key="5">
    <source>
        <dbReference type="PROSITE" id="PS01031"/>
    </source>
</evidence>
<proteinExistence type="inferred from homology"/>
<dbReference type="InterPro" id="IPR002068">
    <property type="entry name" value="A-crystallin/Hsp20_dom"/>
</dbReference>
<organism evidence="6 7">
    <name type="scientific">Canna indica</name>
    <name type="common">Indian-shot</name>
    <dbReference type="NCBI Taxonomy" id="4628"/>
    <lineage>
        <taxon>Eukaryota</taxon>
        <taxon>Viridiplantae</taxon>
        <taxon>Streptophyta</taxon>
        <taxon>Embryophyta</taxon>
        <taxon>Tracheophyta</taxon>
        <taxon>Spermatophyta</taxon>
        <taxon>Magnoliopsida</taxon>
        <taxon>Liliopsida</taxon>
        <taxon>Zingiberales</taxon>
        <taxon>Cannaceae</taxon>
        <taxon>Canna</taxon>
    </lineage>
</organism>
<evidence type="ECO:0000256" key="2">
    <source>
        <dbReference type="PROSITE-ProRule" id="PRU00285"/>
    </source>
</evidence>
<evidence type="ECO:0000256" key="1">
    <source>
        <dbReference type="ARBA" id="ARBA00023016"/>
    </source>
</evidence>
<dbReference type="PANTHER" id="PTHR11527">
    <property type="entry name" value="HEAT-SHOCK PROTEIN 20 FAMILY MEMBER"/>
    <property type="match status" value="1"/>
</dbReference>
<protein>
    <submittedName>
        <fullName evidence="6">15.4 kDa class V heat shock protein</fullName>
    </submittedName>
</protein>
<sequence length="217" mass="24273">MITSVKRRKTTTERGGRLLPQDSGSGDDADDDLTSDFSPSDADSTSSSRPLLTRLSQLAEERAMRRWGAITMEVYYPIQSSWPFFPASRFLLSAYSAIPQNYVHWTETPDSHLFGADLPGVRKDEIRVEVEDSKYMVIRTEWAEEGGGGDGEASERETRRGFMRKFRLPETTDIEGITAAYEDGVLTVTVPRSVSRRSLRLDLEEVADGRNSVARAA</sequence>
<reference evidence="6 7" key="1">
    <citation type="submission" date="2023-10" db="EMBL/GenBank/DDBJ databases">
        <title>Chromosome-scale genome assembly provides insights into flower coloration mechanisms of Canna indica.</title>
        <authorList>
            <person name="Li C."/>
        </authorList>
    </citation>
    <scope>NUCLEOTIDE SEQUENCE [LARGE SCALE GENOMIC DNA]</scope>
    <source>
        <tissue evidence="6">Flower</tissue>
    </source>
</reference>
<evidence type="ECO:0000256" key="3">
    <source>
        <dbReference type="RuleBase" id="RU003616"/>
    </source>
</evidence>
<dbReference type="InterPro" id="IPR031107">
    <property type="entry name" value="Small_HSP"/>
</dbReference>
<dbReference type="Pfam" id="PF00011">
    <property type="entry name" value="HSP20"/>
    <property type="match status" value="1"/>
</dbReference>
<feature type="region of interest" description="Disordered" evidence="4">
    <location>
        <begin position="1"/>
        <end position="50"/>
    </location>
</feature>
<keyword evidence="1 6" id="KW-0346">Stress response</keyword>
<evidence type="ECO:0000256" key="4">
    <source>
        <dbReference type="SAM" id="MobiDB-lite"/>
    </source>
</evidence>
<dbReference type="AlphaFoldDB" id="A0AAQ3QP20"/>
<feature type="compositionally biased region" description="Acidic residues" evidence="4">
    <location>
        <begin position="25"/>
        <end position="34"/>
    </location>
</feature>
<gene>
    <name evidence="6" type="ORF">Cni_G23931</name>
</gene>
<feature type="compositionally biased region" description="Low complexity" evidence="4">
    <location>
        <begin position="35"/>
        <end position="50"/>
    </location>
</feature>